<evidence type="ECO:0000313" key="2">
    <source>
        <dbReference type="EMBL" id="KAK7605368.1"/>
    </source>
</evidence>
<name>A0AAN9TW17_9HEMI</name>
<organism evidence="2 3">
    <name type="scientific">Parthenolecanium corni</name>
    <dbReference type="NCBI Taxonomy" id="536013"/>
    <lineage>
        <taxon>Eukaryota</taxon>
        <taxon>Metazoa</taxon>
        <taxon>Ecdysozoa</taxon>
        <taxon>Arthropoda</taxon>
        <taxon>Hexapoda</taxon>
        <taxon>Insecta</taxon>
        <taxon>Pterygota</taxon>
        <taxon>Neoptera</taxon>
        <taxon>Paraneoptera</taxon>
        <taxon>Hemiptera</taxon>
        <taxon>Sternorrhyncha</taxon>
        <taxon>Coccoidea</taxon>
        <taxon>Coccidae</taxon>
        <taxon>Parthenolecanium</taxon>
    </lineage>
</organism>
<reference evidence="2 3" key="1">
    <citation type="submission" date="2024-03" db="EMBL/GenBank/DDBJ databases">
        <title>Adaptation during the transition from Ophiocordyceps entomopathogen to insect associate is accompanied by gene loss and intensified selection.</title>
        <authorList>
            <person name="Ward C.M."/>
            <person name="Onetto C.A."/>
            <person name="Borneman A.R."/>
        </authorList>
    </citation>
    <scope>NUCLEOTIDE SEQUENCE [LARGE SCALE GENOMIC DNA]</scope>
    <source>
        <strain evidence="2">AWRI1</strain>
        <tissue evidence="2">Single Adult Female</tissue>
    </source>
</reference>
<feature type="region of interest" description="Disordered" evidence="1">
    <location>
        <begin position="8"/>
        <end position="41"/>
    </location>
</feature>
<protein>
    <submittedName>
        <fullName evidence="2">Uncharacterized protein</fullName>
    </submittedName>
</protein>
<dbReference type="EMBL" id="JBBCAQ010000002">
    <property type="protein sequence ID" value="KAK7605368.1"/>
    <property type="molecule type" value="Genomic_DNA"/>
</dbReference>
<keyword evidence="3" id="KW-1185">Reference proteome</keyword>
<dbReference type="AlphaFoldDB" id="A0AAN9TW17"/>
<gene>
    <name evidence="2" type="ORF">V9T40_007226</name>
</gene>
<proteinExistence type="predicted"/>
<evidence type="ECO:0000313" key="3">
    <source>
        <dbReference type="Proteomes" id="UP001367676"/>
    </source>
</evidence>
<evidence type="ECO:0000256" key="1">
    <source>
        <dbReference type="SAM" id="MobiDB-lite"/>
    </source>
</evidence>
<dbReference type="Proteomes" id="UP001367676">
    <property type="component" value="Unassembled WGS sequence"/>
</dbReference>
<accession>A0AAN9TW17</accession>
<comment type="caution">
    <text evidence="2">The sequence shown here is derived from an EMBL/GenBank/DDBJ whole genome shotgun (WGS) entry which is preliminary data.</text>
</comment>
<sequence>MAVAIIVLGKESHNSQRRSANPRTFSKREKRTSREEKENNSVITAHAQYTRERERKEVSGSFFKTCSLRLDWNRYKRGRTRTTNPKEFVCQVSQYPSQTINLASNDMNHGFGLLMKDSLDMLL</sequence>